<protein>
    <submittedName>
        <fullName evidence="3">Uncharacterized protein</fullName>
    </submittedName>
</protein>
<evidence type="ECO:0000256" key="2">
    <source>
        <dbReference type="SAM" id="Phobius"/>
    </source>
</evidence>
<evidence type="ECO:0000313" key="4">
    <source>
        <dbReference type="Proteomes" id="UP000185192"/>
    </source>
</evidence>
<name>A0A1N6DDN0_9SPHN</name>
<feature type="region of interest" description="Disordered" evidence="1">
    <location>
        <begin position="220"/>
        <end position="277"/>
    </location>
</feature>
<keyword evidence="4" id="KW-1185">Reference proteome</keyword>
<feature type="region of interest" description="Disordered" evidence="1">
    <location>
        <begin position="349"/>
        <end position="373"/>
    </location>
</feature>
<keyword evidence="2" id="KW-0472">Membrane</keyword>
<dbReference type="RefSeq" id="WP_074204705.1">
    <property type="nucleotide sequence ID" value="NZ_FSQW01000001.1"/>
</dbReference>
<feature type="region of interest" description="Disordered" evidence="1">
    <location>
        <begin position="117"/>
        <end position="147"/>
    </location>
</feature>
<feature type="transmembrane region" description="Helical" evidence="2">
    <location>
        <begin position="66"/>
        <end position="88"/>
    </location>
</feature>
<dbReference type="EMBL" id="FSQW01000001">
    <property type="protein sequence ID" value="SIN68891.1"/>
    <property type="molecule type" value="Genomic_DNA"/>
</dbReference>
<keyword evidence="2" id="KW-1133">Transmembrane helix</keyword>
<evidence type="ECO:0000313" key="3">
    <source>
        <dbReference type="EMBL" id="SIN68891.1"/>
    </source>
</evidence>
<feature type="region of interest" description="Disordered" evidence="1">
    <location>
        <begin position="297"/>
        <end position="336"/>
    </location>
</feature>
<feature type="compositionally biased region" description="Polar residues" evidence="1">
    <location>
        <begin position="308"/>
        <end position="317"/>
    </location>
</feature>
<feature type="compositionally biased region" description="Basic and acidic residues" evidence="1">
    <location>
        <begin position="320"/>
        <end position="336"/>
    </location>
</feature>
<keyword evidence="2" id="KW-0812">Transmembrane</keyword>
<gene>
    <name evidence="3" type="ORF">SAMN02745824_1840</name>
</gene>
<dbReference type="AlphaFoldDB" id="A0A1N6DDN0"/>
<feature type="compositionally biased region" description="Basic and acidic residues" evidence="1">
    <location>
        <begin position="359"/>
        <end position="373"/>
    </location>
</feature>
<dbReference type="Proteomes" id="UP000185192">
    <property type="component" value="Unassembled WGS sequence"/>
</dbReference>
<dbReference type="STRING" id="1123272.SAMN02745824_1840"/>
<accession>A0A1N6DDN0</accession>
<sequence>MTAVFSPQIARLLDQFVVPDLPEDFTDRVVAAAVGQKSVEPHPVQRRPWSRIRTGHGNSPWKRTRFYASGIAGMAMLSTAAAAALSLADIPYRIPVVSDLVEQVIPRPEPAKLVENRQPAVGVGPAPSAEAGQEDAATDETTRPRWRDMERAEKIAVVRQRIAQNEERVQQRRAARGLPPLSDTQLRNRRIMIRKAIRNGDISRPAVRRALRRAAFVREGQGFEGRQSRDPALGDVRAPAASGDAPDGLSDNMSEPVLTDGPPIAESAPTAATPEVMDEPVEAQLPAEAEPDMLVVEAEDGDPESAQPEDTLSTESLGSELRDKLPTALRERLRNATPAERRRILREIRSRRQNGQSMREIRQRLRDMRRSGR</sequence>
<evidence type="ECO:0000256" key="1">
    <source>
        <dbReference type="SAM" id="MobiDB-lite"/>
    </source>
</evidence>
<organism evidence="3 4">
    <name type="scientific">Parasphingorhabdus marina DSM 22363</name>
    <dbReference type="NCBI Taxonomy" id="1123272"/>
    <lineage>
        <taxon>Bacteria</taxon>
        <taxon>Pseudomonadati</taxon>
        <taxon>Pseudomonadota</taxon>
        <taxon>Alphaproteobacteria</taxon>
        <taxon>Sphingomonadales</taxon>
        <taxon>Sphingomonadaceae</taxon>
        <taxon>Parasphingorhabdus</taxon>
    </lineage>
</organism>
<proteinExistence type="predicted"/>
<reference evidence="4" key="1">
    <citation type="submission" date="2016-11" db="EMBL/GenBank/DDBJ databases">
        <authorList>
            <person name="Varghese N."/>
            <person name="Submissions S."/>
        </authorList>
    </citation>
    <scope>NUCLEOTIDE SEQUENCE [LARGE SCALE GENOMIC DNA]</scope>
    <source>
        <strain evidence="4">DSM 22363</strain>
    </source>
</reference>